<dbReference type="Gene3D" id="2.40.40.10">
    <property type="entry name" value="RlpA-like domain"/>
    <property type="match status" value="1"/>
</dbReference>
<accession>H0E412</accession>
<evidence type="ECO:0000256" key="1">
    <source>
        <dbReference type="SAM" id="SignalP"/>
    </source>
</evidence>
<feature type="signal peptide" evidence="1">
    <location>
        <begin position="1"/>
        <end position="28"/>
    </location>
</feature>
<dbReference type="RefSeq" id="WP_007572841.1">
    <property type="nucleotide sequence ID" value="NZ_AGUD01000091.1"/>
</dbReference>
<dbReference type="CDD" id="cd22268">
    <property type="entry name" value="DPBB_RlpA-like"/>
    <property type="match status" value="1"/>
</dbReference>
<comment type="caution">
    <text evidence="3">The sequence shown here is derived from an EMBL/GenBank/DDBJ whole genome shotgun (WGS) entry which is preliminary data.</text>
</comment>
<evidence type="ECO:0000313" key="3">
    <source>
        <dbReference type="EMBL" id="EHN11577.1"/>
    </source>
</evidence>
<dbReference type="AlphaFoldDB" id="H0E412"/>
<dbReference type="EMBL" id="AGUD01000091">
    <property type="protein sequence ID" value="EHN11577.1"/>
    <property type="molecule type" value="Genomic_DNA"/>
</dbReference>
<keyword evidence="4" id="KW-1185">Reference proteome</keyword>
<dbReference type="PANTHER" id="PTHR34183">
    <property type="entry name" value="ENDOLYTIC PEPTIDOGLYCAN TRANSGLYCOSYLASE RLPA"/>
    <property type="match status" value="1"/>
</dbReference>
<dbReference type="Proteomes" id="UP000005143">
    <property type="component" value="Unassembled WGS sequence"/>
</dbReference>
<dbReference type="InterPro" id="IPR009009">
    <property type="entry name" value="RlpA-like_DPBB"/>
</dbReference>
<keyword evidence="1" id="KW-0732">Signal</keyword>
<dbReference type="SUPFAM" id="SSF50685">
    <property type="entry name" value="Barwin-like endoglucanases"/>
    <property type="match status" value="1"/>
</dbReference>
<sequence length="265" mass="27886">MIARTFARRAAVIGLLAVPALLPATALAADGTGGLTLESAAAAAAPPVDAAAELAGAGTWTATPSTVVGTPVEITGRFARSLAGRFVRVERADPTGTWRRAAVAKVRTNGKFRARWRTRSTRYHELRVLLTPAGQADPRKARTATVADADEADTVRIVVLGKARATWYGPGFYGRKTACGTTLSAGTVGVAHRTLPCGTQVEIRRGGERFVVPVIDRGPFANGADFDLTKNLADDLGVSGVDDIQYVVRSDLRRIATPQNAPASR</sequence>
<dbReference type="Pfam" id="PF03330">
    <property type="entry name" value="DPBB_1"/>
    <property type="match status" value="1"/>
</dbReference>
<dbReference type="InterPro" id="IPR036908">
    <property type="entry name" value="RlpA-like_sf"/>
</dbReference>
<evidence type="ECO:0000259" key="2">
    <source>
        <dbReference type="Pfam" id="PF03330"/>
    </source>
</evidence>
<dbReference type="OrthoDB" id="1404170at2"/>
<keyword evidence="3" id="KW-0449">Lipoprotein</keyword>
<evidence type="ECO:0000313" key="4">
    <source>
        <dbReference type="Proteomes" id="UP000005143"/>
    </source>
</evidence>
<name>H0E412_9ACTN</name>
<reference evidence="3 4" key="1">
    <citation type="journal article" date="2013" name="Biodegradation">
        <title>Quantitative proteomic analysis of ibuprofen-degrading Patulibacter sp. strain I11.</title>
        <authorList>
            <person name="Almeida B."/>
            <person name="Kjeldal H."/>
            <person name="Lolas I."/>
            <person name="Knudsen A.D."/>
            <person name="Carvalho G."/>
            <person name="Nielsen K.L."/>
            <person name="Barreto Crespo M.T."/>
            <person name="Stensballe A."/>
            <person name="Nielsen J.L."/>
        </authorList>
    </citation>
    <scope>NUCLEOTIDE SEQUENCE [LARGE SCALE GENOMIC DNA]</scope>
    <source>
        <strain evidence="3 4">I11</strain>
    </source>
</reference>
<gene>
    <name evidence="3" type="ORF">PAI11_15380</name>
</gene>
<dbReference type="PANTHER" id="PTHR34183:SF1">
    <property type="entry name" value="ENDOLYTIC PEPTIDOGLYCAN TRANSGLYCOSYLASE RLPA"/>
    <property type="match status" value="1"/>
</dbReference>
<proteinExistence type="predicted"/>
<feature type="domain" description="RlpA-like protein double-psi beta-barrel" evidence="2">
    <location>
        <begin position="164"/>
        <end position="239"/>
    </location>
</feature>
<protein>
    <submittedName>
        <fullName evidence="3">Rare lipoprotein A</fullName>
    </submittedName>
</protein>
<feature type="chain" id="PRO_5003531554" evidence="1">
    <location>
        <begin position="29"/>
        <end position="265"/>
    </location>
</feature>
<organism evidence="3 4">
    <name type="scientific">Patulibacter medicamentivorans</name>
    <dbReference type="NCBI Taxonomy" id="1097667"/>
    <lineage>
        <taxon>Bacteria</taxon>
        <taxon>Bacillati</taxon>
        <taxon>Actinomycetota</taxon>
        <taxon>Thermoleophilia</taxon>
        <taxon>Solirubrobacterales</taxon>
        <taxon>Patulibacteraceae</taxon>
        <taxon>Patulibacter</taxon>
    </lineage>
</organism>